<dbReference type="Proteomes" id="UP001054945">
    <property type="component" value="Unassembled WGS sequence"/>
</dbReference>
<sequence length="97" mass="10781">MTDVVGKLSRCSLVLNFAKKMTFTKEIKTNQTEKSNSSVQRRGGGGRFESSYANPWGVCSSLQCVPAPGLMHRGWQLAIMFLVNKELDNALDEREAN</sequence>
<name>A0AAV4Q8V2_CAEEX</name>
<accession>A0AAV4Q8V2</accession>
<comment type="caution">
    <text evidence="2">The sequence shown here is derived from an EMBL/GenBank/DDBJ whole genome shotgun (WGS) entry which is preliminary data.</text>
</comment>
<dbReference type="AlphaFoldDB" id="A0AAV4Q8V2"/>
<keyword evidence="3" id="KW-1185">Reference proteome</keyword>
<gene>
    <name evidence="2" type="ORF">CEXT_580961</name>
</gene>
<protein>
    <submittedName>
        <fullName evidence="2">Uncharacterized protein</fullName>
    </submittedName>
</protein>
<feature type="region of interest" description="Disordered" evidence="1">
    <location>
        <begin position="28"/>
        <end position="53"/>
    </location>
</feature>
<evidence type="ECO:0000313" key="3">
    <source>
        <dbReference type="Proteomes" id="UP001054945"/>
    </source>
</evidence>
<evidence type="ECO:0000313" key="2">
    <source>
        <dbReference type="EMBL" id="GIY05752.1"/>
    </source>
</evidence>
<dbReference type="EMBL" id="BPLR01005875">
    <property type="protein sequence ID" value="GIY05752.1"/>
    <property type="molecule type" value="Genomic_DNA"/>
</dbReference>
<proteinExistence type="predicted"/>
<evidence type="ECO:0000256" key="1">
    <source>
        <dbReference type="SAM" id="MobiDB-lite"/>
    </source>
</evidence>
<organism evidence="2 3">
    <name type="scientific">Caerostris extrusa</name>
    <name type="common">Bark spider</name>
    <name type="synonym">Caerostris bankana</name>
    <dbReference type="NCBI Taxonomy" id="172846"/>
    <lineage>
        <taxon>Eukaryota</taxon>
        <taxon>Metazoa</taxon>
        <taxon>Ecdysozoa</taxon>
        <taxon>Arthropoda</taxon>
        <taxon>Chelicerata</taxon>
        <taxon>Arachnida</taxon>
        <taxon>Araneae</taxon>
        <taxon>Araneomorphae</taxon>
        <taxon>Entelegynae</taxon>
        <taxon>Araneoidea</taxon>
        <taxon>Araneidae</taxon>
        <taxon>Caerostris</taxon>
    </lineage>
</organism>
<reference evidence="2 3" key="1">
    <citation type="submission" date="2021-06" db="EMBL/GenBank/DDBJ databases">
        <title>Caerostris extrusa draft genome.</title>
        <authorList>
            <person name="Kono N."/>
            <person name="Arakawa K."/>
        </authorList>
    </citation>
    <scope>NUCLEOTIDE SEQUENCE [LARGE SCALE GENOMIC DNA]</scope>
</reference>
<feature type="compositionally biased region" description="Polar residues" evidence="1">
    <location>
        <begin position="29"/>
        <end position="40"/>
    </location>
</feature>